<dbReference type="Gene3D" id="3.10.580.10">
    <property type="entry name" value="CBS-domain"/>
    <property type="match status" value="1"/>
</dbReference>
<dbReference type="PANTHER" id="PTHR43080:SF2">
    <property type="entry name" value="CBS DOMAIN-CONTAINING PROTEIN"/>
    <property type="match status" value="1"/>
</dbReference>
<dbReference type="InterPro" id="IPR051257">
    <property type="entry name" value="Diverse_CBS-Domain"/>
</dbReference>
<accession>A0A0P6Y0C6</accession>
<proteinExistence type="predicted"/>
<dbReference type="SMART" id="SM00116">
    <property type="entry name" value="CBS"/>
    <property type="match status" value="2"/>
</dbReference>
<dbReference type="RefSeq" id="WP_061915870.1">
    <property type="nucleotide sequence ID" value="NZ_DF967971.1"/>
</dbReference>
<evidence type="ECO:0000256" key="2">
    <source>
        <dbReference type="PROSITE-ProRule" id="PRU00703"/>
    </source>
</evidence>
<dbReference type="PROSITE" id="PS51371">
    <property type="entry name" value="CBS"/>
    <property type="match status" value="2"/>
</dbReference>
<name>A0A0P6Y0C6_9CHLR</name>
<feature type="domain" description="CBS" evidence="3">
    <location>
        <begin position="9"/>
        <end position="70"/>
    </location>
</feature>
<organism evidence="4 5">
    <name type="scientific">Bellilinea caldifistulae</name>
    <dbReference type="NCBI Taxonomy" id="360411"/>
    <lineage>
        <taxon>Bacteria</taxon>
        <taxon>Bacillati</taxon>
        <taxon>Chloroflexota</taxon>
        <taxon>Anaerolineae</taxon>
        <taxon>Anaerolineales</taxon>
        <taxon>Anaerolineaceae</taxon>
        <taxon>Bellilinea</taxon>
    </lineage>
</organism>
<dbReference type="InterPro" id="IPR000644">
    <property type="entry name" value="CBS_dom"/>
</dbReference>
<keyword evidence="5" id="KW-1185">Reference proteome</keyword>
<sequence>MSHLVRDWMSSPVVVIDADSSVSYAMTLMRRRHIHSLVVVLKDNHTTIYGIVTTTDIRDKIIAASRNPAETTVREIMTTPVHVARPDWTLVECSRKMQEKNVHHLPVVDDQNELIGMITATDLFMAAEEIGWVTDKESKKTG</sequence>
<dbReference type="Proteomes" id="UP000050514">
    <property type="component" value="Unassembled WGS sequence"/>
</dbReference>
<dbReference type="STRING" id="360411.AC812_10420"/>
<dbReference type="EMBL" id="LGHJ01000016">
    <property type="protein sequence ID" value="KPL74928.1"/>
    <property type="molecule type" value="Genomic_DNA"/>
</dbReference>
<evidence type="ECO:0000313" key="4">
    <source>
        <dbReference type="EMBL" id="KPL74928.1"/>
    </source>
</evidence>
<comment type="caution">
    <text evidence="4">The sequence shown here is derived from an EMBL/GenBank/DDBJ whole genome shotgun (WGS) entry which is preliminary data.</text>
</comment>
<evidence type="ECO:0000259" key="3">
    <source>
        <dbReference type="PROSITE" id="PS51371"/>
    </source>
</evidence>
<dbReference type="InterPro" id="IPR046342">
    <property type="entry name" value="CBS_dom_sf"/>
</dbReference>
<dbReference type="Pfam" id="PF00571">
    <property type="entry name" value="CBS"/>
    <property type="match status" value="2"/>
</dbReference>
<dbReference type="AlphaFoldDB" id="A0A0P6Y0C6"/>
<evidence type="ECO:0000313" key="5">
    <source>
        <dbReference type="Proteomes" id="UP000050514"/>
    </source>
</evidence>
<dbReference type="PANTHER" id="PTHR43080">
    <property type="entry name" value="CBS DOMAIN-CONTAINING PROTEIN CBSX3, MITOCHONDRIAL"/>
    <property type="match status" value="1"/>
</dbReference>
<dbReference type="SUPFAM" id="SSF54631">
    <property type="entry name" value="CBS-domain pair"/>
    <property type="match status" value="1"/>
</dbReference>
<reference evidence="4 5" key="1">
    <citation type="submission" date="2015-07" db="EMBL/GenBank/DDBJ databases">
        <title>Draft genome of Bellilinea caldifistulae DSM 17877.</title>
        <authorList>
            <person name="Hemp J."/>
            <person name="Ward L.M."/>
            <person name="Pace L.A."/>
            <person name="Fischer W.W."/>
        </authorList>
    </citation>
    <scope>NUCLEOTIDE SEQUENCE [LARGE SCALE GENOMIC DNA]</scope>
    <source>
        <strain evidence="4 5">GOMI-1</strain>
    </source>
</reference>
<gene>
    <name evidence="4" type="ORF">AC812_10420</name>
</gene>
<dbReference type="OrthoDB" id="9791320at2"/>
<keyword evidence="1 2" id="KW-0129">CBS domain</keyword>
<feature type="domain" description="CBS" evidence="3">
    <location>
        <begin position="77"/>
        <end position="136"/>
    </location>
</feature>
<evidence type="ECO:0000256" key="1">
    <source>
        <dbReference type="ARBA" id="ARBA00023122"/>
    </source>
</evidence>
<protein>
    <recommendedName>
        <fullName evidence="3">CBS domain-containing protein</fullName>
    </recommendedName>
</protein>